<keyword evidence="4 7" id="KW-0863">Zinc-finger</keyword>
<feature type="region of interest" description="Disordered" evidence="8">
    <location>
        <begin position="233"/>
        <end position="346"/>
    </location>
</feature>
<comment type="subcellular location">
    <subcellularLocation>
        <location evidence="1">Nucleus</location>
    </subcellularLocation>
</comment>
<dbReference type="Proteomes" id="UP000696485">
    <property type="component" value="Unassembled WGS sequence"/>
</dbReference>
<sequence length="428" mass="48212">QANVFHSPMSSTSSCNSSPLSSTESGADIDLLDMPMFFPGEPSIYQQILDFDTPSKDFPMNQYQQPSLDQLTYIAQQQQSKQQFQYEMALGLGTPPMSPAGSFQKYNSLPTDIGTMFYNYPSQAFQSSTMIPQQQSYIVGQALVQQYDNLDSMFSPSSTTQTMYHPQASPYQHLTTPPMNQMDLEREVSTLFKNEGIQACQYNGGSNSHATMTTEMSLLCKCPGQFPCGEQLPTDGAYETEHQEEEEHYHSASGSPLQGIREEGFDSESDSEVDQEEQAISNHYESDTNYSPQTSRRKNSTGRVKRESSKPYSSAYSPDASSPVRQDRRRSSGSLSSYGSSHNSQYLMDPENLPAITDIHVCPVCQRRFTRPFNLRSHIMTHSTLRPFPCDQCHWKFTRQHDLLRHKKAKHPESMDVAVNKNKAYSAA</sequence>
<feature type="compositionally biased region" description="Acidic residues" evidence="8">
    <location>
        <begin position="265"/>
        <end position="277"/>
    </location>
</feature>
<dbReference type="GO" id="GO:0010468">
    <property type="term" value="P:regulation of gene expression"/>
    <property type="evidence" value="ECO:0007669"/>
    <property type="project" value="TreeGrafter"/>
</dbReference>
<protein>
    <recommendedName>
        <fullName evidence="9">C2H2-type domain-containing protein</fullName>
    </recommendedName>
</protein>
<feature type="non-terminal residue" evidence="10">
    <location>
        <position position="428"/>
    </location>
</feature>
<gene>
    <name evidence="10" type="ORF">BG006_002701</name>
</gene>
<feature type="compositionally biased region" description="Polar residues" evidence="8">
    <location>
        <begin position="279"/>
        <end position="294"/>
    </location>
</feature>
<dbReference type="Pfam" id="PF00096">
    <property type="entry name" value="zf-C2H2"/>
    <property type="match status" value="2"/>
</dbReference>
<feature type="domain" description="C2H2-type" evidence="9">
    <location>
        <begin position="388"/>
        <end position="416"/>
    </location>
</feature>
<dbReference type="AlphaFoldDB" id="A0A9P5VN99"/>
<dbReference type="InterPro" id="IPR013087">
    <property type="entry name" value="Znf_C2H2_type"/>
</dbReference>
<accession>A0A9P5VN99</accession>
<feature type="domain" description="C2H2-type" evidence="9">
    <location>
        <begin position="360"/>
        <end position="387"/>
    </location>
</feature>
<proteinExistence type="predicted"/>
<evidence type="ECO:0000256" key="6">
    <source>
        <dbReference type="ARBA" id="ARBA00023242"/>
    </source>
</evidence>
<dbReference type="SMART" id="SM00355">
    <property type="entry name" value="ZnF_C2H2"/>
    <property type="match status" value="2"/>
</dbReference>
<evidence type="ECO:0000256" key="5">
    <source>
        <dbReference type="ARBA" id="ARBA00022833"/>
    </source>
</evidence>
<dbReference type="InterPro" id="IPR036236">
    <property type="entry name" value="Znf_C2H2_sf"/>
</dbReference>
<evidence type="ECO:0000256" key="7">
    <source>
        <dbReference type="PROSITE-ProRule" id="PRU00042"/>
    </source>
</evidence>
<evidence type="ECO:0000313" key="11">
    <source>
        <dbReference type="Proteomes" id="UP000696485"/>
    </source>
</evidence>
<feature type="compositionally biased region" description="Low complexity" evidence="8">
    <location>
        <begin position="7"/>
        <end position="25"/>
    </location>
</feature>
<dbReference type="PANTHER" id="PTHR16515:SF49">
    <property type="entry name" value="GASTRULA ZINC FINGER PROTEIN XLCGF49.1-LIKE-RELATED"/>
    <property type="match status" value="1"/>
</dbReference>
<feature type="compositionally biased region" description="Low complexity" evidence="8">
    <location>
        <begin position="332"/>
        <end position="344"/>
    </location>
</feature>
<keyword evidence="6" id="KW-0539">Nucleus</keyword>
<keyword evidence="11" id="KW-1185">Reference proteome</keyword>
<evidence type="ECO:0000256" key="8">
    <source>
        <dbReference type="SAM" id="MobiDB-lite"/>
    </source>
</evidence>
<dbReference type="GO" id="GO:0005634">
    <property type="term" value="C:nucleus"/>
    <property type="evidence" value="ECO:0007669"/>
    <property type="project" value="UniProtKB-SubCell"/>
</dbReference>
<dbReference type="InterPro" id="IPR050331">
    <property type="entry name" value="Zinc_finger"/>
</dbReference>
<reference evidence="10" key="1">
    <citation type="journal article" date="2020" name="Fungal Divers.">
        <title>Resolving the Mortierellaceae phylogeny through synthesis of multi-gene phylogenetics and phylogenomics.</title>
        <authorList>
            <person name="Vandepol N."/>
            <person name="Liber J."/>
            <person name="Desiro A."/>
            <person name="Na H."/>
            <person name="Kennedy M."/>
            <person name="Barry K."/>
            <person name="Grigoriev I.V."/>
            <person name="Miller A.N."/>
            <person name="O'Donnell K."/>
            <person name="Stajich J.E."/>
            <person name="Bonito G."/>
        </authorList>
    </citation>
    <scope>NUCLEOTIDE SEQUENCE</scope>
    <source>
        <strain evidence="10">NVP1</strain>
    </source>
</reference>
<keyword evidence="5" id="KW-0862">Zinc</keyword>
<keyword evidence="2" id="KW-0479">Metal-binding</keyword>
<evidence type="ECO:0000256" key="3">
    <source>
        <dbReference type="ARBA" id="ARBA00022737"/>
    </source>
</evidence>
<dbReference type="Gene3D" id="3.30.160.60">
    <property type="entry name" value="Classic Zinc Finger"/>
    <property type="match status" value="2"/>
</dbReference>
<dbReference type="EMBL" id="JAAAUY010000166">
    <property type="protein sequence ID" value="KAF9334116.1"/>
    <property type="molecule type" value="Genomic_DNA"/>
</dbReference>
<dbReference type="PROSITE" id="PS50157">
    <property type="entry name" value="ZINC_FINGER_C2H2_2"/>
    <property type="match status" value="2"/>
</dbReference>
<dbReference type="PANTHER" id="PTHR16515">
    <property type="entry name" value="PR DOMAIN ZINC FINGER PROTEIN"/>
    <property type="match status" value="1"/>
</dbReference>
<dbReference type="PROSITE" id="PS00028">
    <property type="entry name" value="ZINC_FINGER_C2H2_1"/>
    <property type="match status" value="2"/>
</dbReference>
<dbReference type="GO" id="GO:0008270">
    <property type="term" value="F:zinc ion binding"/>
    <property type="evidence" value="ECO:0007669"/>
    <property type="project" value="UniProtKB-KW"/>
</dbReference>
<organism evidence="10 11">
    <name type="scientific">Podila minutissima</name>
    <dbReference type="NCBI Taxonomy" id="64525"/>
    <lineage>
        <taxon>Eukaryota</taxon>
        <taxon>Fungi</taxon>
        <taxon>Fungi incertae sedis</taxon>
        <taxon>Mucoromycota</taxon>
        <taxon>Mortierellomycotina</taxon>
        <taxon>Mortierellomycetes</taxon>
        <taxon>Mortierellales</taxon>
        <taxon>Mortierellaceae</taxon>
        <taxon>Podila</taxon>
    </lineage>
</organism>
<evidence type="ECO:0000313" key="10">
    <source>
        <dbReference type="EMBL" id="KAF9334116.1"/>
    </source>
</evidence>
<feature type="compositionally biased region" description="Basic and acidic residues" evidence="8">
    <location>
        <begin position="239"/>
        <end position="250"/>
    </location>
</feature>
<evidence type="ECO:0000256" key="2">
    <source>
        <dbReference type="ARBA" id="ARBA00022723"/>
    </source>
</evidence>
<feature type="region of interest" description="Disordered" evidence="8">
    <location>
        <begin position="1"/>
        <end position="26"/>
    </location>
</feature>
<comment type="caution">
    <text evidence="10">The sequence shown here is derived from an EMBL/GenBank/DDBJ whole genome shotgun (WGS) entry which is preliminary data.</text>
</comment>
<name>A0A9P5VN99_9FUNG</name>
<evidence type="ECO:0000256" key="1">
    <source>
        <dbReference type="ARBA" id="ARBA00004123"/>
    </source>
</evidence>
<evidence type="ECO:0000259" key="9">
    <source>
        <dbReference type="PROSITE" id="PS50157"/>
    </source>
</evidence>
<evidence type="ECO:0000256" key="4">
    <source>
        <dbReference type="ARBA" id="ARBA00022771"/>
    </source>
</evidence>
<feature type="compositionally biased region" description="Low complexity" evidence="8">
    <location>
        <begin position="310"/>
        <end position="323"/>
    </location>
</feature>
<dbReference type="SUPFAM" id="SSF57667">
    <property type="entry name" value="beta-beta-alpha zinc fingers"/>
    <property type="match status" value="1"/>
</dbReference>
<keyword evidence="3" id="KW-0677">Repeat</keyword>